<proteinExistence type="predicted"/>
<reference evidence="2" key="1">
    <citation type="journal article" date="2020" name="bioRxiv">
        <title>Comparative genomics of Chlamydomonas.</title>
        <authorList>
            <person name="Craig R.J."/>
            <person name="Hasan A.R."/>
            <person name="Ness R.W."/>
            <person name="Keightley P.D."/>
        </authorList>
    </citation>
    <scope>NUCLEOTIDE SEQUENCE</scope>
    <source>
        <strain evidence="2">CCAP 11/70</strain>
    </source>
</reference>
<organism evidence="2 3">
    <name type="scientific">Edaphochlamys debaryana</name>
    <dbReference type="NCBI Taxonomy" id="47281"/>
    <lineage>
        <taxon>Eukaryota</taxon>
        <taxon>Viridiplantae</taxon>
        <taxon>Chlorophyta</taxon>
        <taxon>core chlorophytes</taxon>
        <taxon>Chlorophyceae</taxon>
        <taxon>CS clade</taxon>
        <taxon>Chlamydomonadales</taxon>
        <taxon>Chlamydomonadales incertae sedis</taxon>
        <taxon>Edaphochlamys</taxon>
    </lineage>
</organism>
<dbReference type="AlphaFoldDB" id="A0A835XZW4"/>
<keyword evidence="3" id="KW-1185">Reference proteome</keyword>
<accession>A0A835XZW4</accession>
<dbReference type="Proteomes" id="UP000612055">
    <property type="component" value="Unassembled WGS sequence"/>
</dbReference>
<protein>
    <submittedName>
        <fullName evidence="2">Uncharacterized protein</fullName>
    </submittedName>
</protein>
<sequence length="198" mass="20307">MGALLEALGLQDQDELEVWVLPGGRVLLRLAAPAAPQAGGAPAGARVPTSRFINSLRPAAEPEPGGDEELLGRVTLTWREGKGCFLSRADTLKAAYPTAWAAARPPQPKGPRSRAANAAPPAQGVKQVVVLLARSAAAPGGPAPGGPGPLLECDATLLTRGHVSSVADLMRALGAEAGASLELWRLADGRVEARRAEA</sequence>
<comment type="caution">
    <text evidence="2">The sequence shown here is derived from an EMBL/GenBank/DDBJ whole genome shotgun (WGS) entry which is preliminary data.</text>
</comment>
<name>A0A835XZW4_9CHLO</name>
<evidence type="ECO:0000256" key="1">
    <source>
        <dbReference type="SAM" id="MobiDB-lite"/>
    </source>
</evidence>
<evidence type="ECO:0000313" key="2">
    <source>
        <dbReference type="EMBL" id="KAG2492667.1"/>
    </source>
</evidence>
<feature type="region of interest" description="Disordered" evidence="1">
    <location>
        <begin position="101"/>
        <end position="120"/>
    </location>
</feature>
<dbReference type="EMBL" id="JAEHOE010000043">
    <property type="protein sequence ID" value="KAG2492667.1"/>
    <property type="molecule type" value="Genomic_DNA"/>
</dbReference>
<gene>
    <name evidence="2" type="ORF">HYH03_009082</name>
</gene>
<evidence type="ECO:0000313" key="3">
    <source>
        <dbReference type="Proteomes" id="UP000612055"/>
    </source>
</evidence>